<name>A0A5P9QD73_9MICO</name>
<dbReference type="InterPro" id="IPR013783">
    <property type="entry name" value="Ig-like_fold"/>
</dbReference>
<evidence type="ECO:0000259" key="3">
    <source>
        <dbReference type="PROSITE" id="PS50835"/>
    </source>
</evidence>
<keyword evidence="4" id="KW-0378">Hydrolase</keyword>
<dbReference type="RefSeq" id="WP_036946667.1">
    <property type="nucleotide sequence ID" value="NZ_BAABIH010000006.1"/>
</dbReference>
<dbReference type="OrthoDB" id="614750at2"/>
<feature type="chain" id="PRO_5024964070" evidence="2">
    <location>
        <begin position="35"/>
        <end position="441"/>
    </location>
</feature>
<feature type="domain" description="Ig-like" evidence="3">
    <location>
        <begin position="141"/>
        <end position="225"/>
    </location>
</feature>
<dbReference type="SUPFAM" id="SSF48726">
    <property type="entry name" value="Immunoglobulin"/>
    <property type="match status" value="3"/>
</dbReference>
<dbReference type="SMART" id="SM00409">
    <property type="entry name" value="IG"/>
    <property type="match status" value="3"/>
</dbReference>
<dbReference type="Pfam" id="PF07679">
    <property type="entry name" value="I-set"/>
    <property type="match status" value="1"/>
</dbReference>
<keyword evidence="1" id="KW-0393">Immunoglobulin domain</keyword>
<accession>A0A5P9QD73</accession>
<evidence type="ECO:0000256" key="1">
    <source>
        <dbReference type="ARBA" id="ARBA00023319"/>
    </source>
</evidence>
<dbReference type="InterPro" id="IPR007110">
    <property type="entry name" value="Ig-like_dom"/>
</dbReference>
<dbReference type="AlphaFoldDB" id="A0A5P9QD73"/>
<dbReference type="EC" id="3.2.1.78" evidence="4"/>
<reference evidence="4 5" key="1">
    <citation type="submission" date="2019-10" db="EMBL/GenBank/DDBJ databases">
        <title>Genome sequence of Luteimicrobium xylanilyticum HY-24.</title>
        <authorList>
            <person name="Kim D.Y."/>
            <person name="Park H.-Y."/>
        </authorList>
    </citation>
    <scope>NUCLEOTIDE SEQUENCE [LARGE SCALE GENOMIC DNA]</scope>
    <source>
        <strain evidence="4 5">HY-24</strain>
    </source>
</reference>
<dbReference type="PANTHER" id="PTHR10075:SF14">
    <property type="entry name" value="CELL ADHESION MOLECULE DSCAM2-RELATED"/>
    <property type="match status" value="1"/>
</dbReference>
<proteinExistence type="predicted"/>
<protein>
    <submittedName>
        <fullName evidence="4">Mannan endo-1,4-beta-mannosidase</fullName>
        <ecNumber evidence="4">3.2.1.78</ecNumber>
    </submittedName>
</protein>
<sequence length="441" mass="46022">MRQLFVGGRRAAAVATFAAVVAAGVTTPAVAAFAAPHTASSVTLAASAATKPHVTSSPKSVVVATGHEATFKVKSSGAHLAFRWYVSTNGKTWKKIAKATHASYTVKAKASLNGHRYRVVVKNVHGSVTSKSAKLTVAVKPHVTRQPHAAVVVTGKKASFTVHATGNALHVQWYAKAPGKSYVKVARAASARYTVTASAAKNGYRYKAAVSNKAGRVTTSSAKLTVITKPKITKQPLEGQQVASGTSVTLSVRASGVGLTYQWQYVDDSADGDYDYHVIKGATGSTYTFTATTRTHDDLRVVVSNKAGKVASDDSFVLVDSSVDDPYGPDGMALLNSWIVTLDAQAKGGVTVVSGDNPTTIKTSFQALPGNHAEVGDLSFALVVDGREYPATVSSKAYAGGDYGFVATATADVTRKMAEAGVWKVTDSSGKTPVTQYFAQG</sequence>
<evidence type="ECO:0000313" key="4">
    <source>
        <dbReference type="EMBL" id="QFU99060.1"/>
    </source>
</evidence>
<dbReference type="Gene3D" id="2.60.40.10">
    <property type="entry name" value="Immunoglobulins"/>
    <property type="match status" value="3"/>
</dbReference>
<gene>
    <name evidence="4" type="primary">gmuG</name>
    <name evidence="4" type="ORF">KDY119_02586</name>
</gene>
<dbReference type="PROSITE" id="PS50835">
    <property type="entry name" value="IG_LIKE"/>
    <property type="match status" value="1"/>
</dbReference>
<dbReference type="InterPro" id="IPR013098">
    <property type="entry name" value="Ig_I-set"/>
</dbReference>
<keyword evidence="2" id="KW-0732">Signal</keyword>
<dbReference type="Proteomes" id="UP000326702">
    <property type="component" value="Chromosome"/>
</dbReference>
<dbReference type="GO" id="GO:0005975">
    <property type="term" value="P:carbohydrate metabolic process"/>
    <property type="evidence" value="ECO:0007669"/>
    <property type="project" value="UniProtKB-ARBA"/>
</dbReference>
<dbReference type="PANTHER" id="PTHR10075">
    <property type="entry name" value="BASIGIN RELATED"/>
    <property type="match status" value="1"/>
</dbReference>
<dbReference type="KEGG" id="lxl:KDY119_02586"/>
<keyword evidence="4" id="KW-0326">Glycosidase</keyword>
<evidence type="ECO:0000256" key="2">
    <source>
        <dbReference type="SAM" id="SignalP"/>
    </source>
</evidence>
<dbReference type="InterPro" id="IPR003599">
    <property type="entry name" value="Ig_sub"/>
</dbReference>
<dbReference type="EMBL" id="CP045529">
    <property type="protein sequence ID" value="QFU99060.1"/>
    <property type="molecule type" value="Genomic_DNA"/>
</dbReference>
<feature type="signal peptide" evidence="2">
    <location>
        <begin position="1"/>
        <end position="34"/>
    </location>
</feature>
<dbReference type="GO" id="GO:0016985">
    <property type="term" value="F:mannan endo-1,4-beta-mannosidase activity"/>
    <property type="evidence" value="ECO:0007669"/>
    <property type="project" value="UniProtKB-EC"/>
</dbReference>
<evidence type="ECO:0000313" key="5">
    <source>
        <dbReference type="Proteomes" id="UP000326702"/>
    </source>
</evidence>
<organism evidence="4 5">
    <name type="scientific">Luteimicrobium xylanilyticum</name>
    <dbReference type="NCBI Taxonomy" id="1133546"/>
    <lineage>
        <taxon>Bacteria</taxon>
        <taxon>Bacillati</taxon>
        <taxon>Actinomycetota</taxon>
        <taxon>Actinomycetes</taxon>
        <taxon>Micrococcales</taxon>
        <taxon>Luteimicrobium</taxon>
    </lineage>
</organism>
<keyword evidence="5" id="KW-1185">Reference proteome</keyword>
<dbReference type="InterPro" id="IPR036179">
    <property type="entry name" value="Ig-like_dom_sf"/>
</dbReference>